<keyword evidence="4" id="KW-1185">Reference proteome</keyword>
<organism evidence="3 4">
    <name type="scientific">Aaosphaeria arxii CBS 175.79</name>
    <dbReference type="NCBI Taxonomy" id="1450172"/>
    <lineage>
        <taxon>Eukaryota</taxon>
        <taxon>Fungi</taxon>
        <taxon>Dikarya</taxon>
        <taxon>Ascomycota</taxon>
        <taxon>Pezizomycotina</taxon>
        <taxon>Dothideomycetes</taxon>
        <taxon>Pleosporomycetidae</taxon>
        <taxon>Pleosporales</taxon>
        <taxon>Pleosporales incertae sedis</taxon>
        <taxon>Aaosphaeria</taxon>
    </lineage>
</organism>
<dbReference type="Pfam" id="PF14295">
    <property type="entry name" value="PAN_4"/>
    <property type="match status" value="1"/>
</dbReference>
<evidence type="ECO:0000313" key="3">
    <source>
        <dbReference type="EMBL" id="KAF2010167.1"/>
    </source>
</evidence>
<protein>
    <recommendedName>
        <fullName evidence="2">Apple domain-containing protein</fullName>
    </recommendedName>
</protein>
<dbReference type="Gene3D" id="3.50.4.10">
    <property type="entry name" value="Hepatocyte Growth Factor"/>
    <property type="match status" value="1"/>
</dbReference>
<feature type="region of interest" description="Disordered" evidence="1">
    <location>
        <begin position="1"/>
        <end position="24"/>
    </location>
</feature>
<feature type="domain" description="Apple" evidence="2">
    <location>
        <begin position="91"/>
        <end position="149"/>
    </location>
</feature>
<dbReference type="RefSeq" id="XP_033378506.1">
    <property type="nucleotide sequence ID" value="XM_033532455.1"/>
</dbReference>
<gene>
    <name evidence="3" type="ORF">BU24DRAFT_467643</name>
</gene>
<evidence type="ECO:0000256" key="1">
    <source>
        <dbReference type="SAM" id="MobiDB-lite"/>
    </source>
</evidence>
<evidence type="ECO:0000259" key="2">
    <source>
        <dbReference type="Pfam" id="PF14295"/>
    </source>
</evidence>
<dbReference type="GeneID" id="54289852"/>
<dbReference type="Proteomes" id="UP000799778">
    <property type="component" value="Unassembled WGS sequence"/>
</dbReference>
<evidence type="ECO:0000313" key="4">
    <source>
        <dbReference type="Proteomes" id="UP000799778"/>
    </source>
</evidence>
<reference evidence="3" key="1">
    <citation type="journal article" date="2020" name="Stud. Mycol.">
        <title>101 Dothideomycetes genomes: a test case for predicting lifestyles and emergence of pathogens.</title>
        <authorList>
            <person name="Haridas S."/>
            <person name="Albert R."/>
            <person name="Binder M."/>
            <person name="Bloem J."/>
            <person name="Labutti K."/>
            <person name="Salamov A."/>
            <person name="Andreopoulos B."/>
            <person name="Baker S."/>
            <person name="Barry K."/>
            <person name="Bills G."/>
            <person name="Bluhm B."/>
            <person name="Cannon C."/>
            <person name="Castanera R."/>
            <person name="Culley D."/>
            <person name="Daum C."/>
            <person name="Ezra D."/>
            <person name="Gonzalez J."/>
            <person name="Henrissat B."/>
            <person name="Kuo A."/>
            <person name="Liang C."/>
            <person name="Lipzen A."/>
            <person name="Lutzoni F."/>
            <person name="Magnuson J."/>
            <person name="Mondo S."/>
            <person name="Nolan M."/>
            <person name="Ohm R."/>
            <person name="Pangilinan J."/>
            <person name="Park H.-J."/>
            <person name="Ramirez L."/>
            <person name="Alfaro M."/>
            <person name="Sun H."/>
            <person name="Tritt A."/>
            <person name="Yoshinaga Y."/>
            <person name="Zwiers L.-H."/>
            <person name="Turgeon B."/>
            <person name="Goodwin S."/>
            <person name="Spatafora J."/>
            <person name="Crous P."/>
            <person name="Grigoriev I."/>
        </authorList>
    </citation>
    <scope>NUCLEOTIDE SEQUENCE</scope>
    <source>
        <strain evidence="3">CBS 175.79</strain>
    </source>
</reference>
<sequence>MSTIKYEPSSNKSVTSSTSNDYFTSTTSDKTLPSYLATMIPSTSLLVLFSALTLSQARVIPNIDRLTLSCPSSVLPTWDSTVSFTCKTNLNFQAGDITGILAFSVEQCADACATSRKFMGEDKGCDAFTFDVDVARSYSINNGANCWLKRKGETKGENSDWNGVSGVLVEEEKKGV</sequence>
<proteinExistence type="predicted"/>
<dbReference type="AlphaFoldDB" id="A0A6A5XBJ3"/>
<dbReference type="OrthoDB" id="5358884at2759"/>
<accession>A0A6A5XBJ3</accession>
<name>A0A6A5XBJ3_9PLEO</name>
<feature type="compositionally biased region" description="Low complexity" evidence="1">
    <location>
        <begin position="9"/>
        <end position="20"/>
    </location>
</feature>
<dbReference type="InterPro" id="IPR003609">
    <property type="entry name" value="Pan_app"/>
</dbReference>
<dbReference type="EMBL" id="ML978077">
    <property type="protein sequence ID" value="KAF2010167.1"/>
    <property type="molecule type" value="Genomic_DNA"/>
</dbReference>